<dbReference type="Proteomes" id="UP000516046">
    <property type="component" value="Chromosome"/>
</dbReference>
<feature type="region of interest" description="Disordered" evidence="3">
    <location>
        <begin position="1"/>
        <end position="70"/>
    </location>
</feature>
<feature type="domain" description="PDZ" evidence="5">
    <location>
        <begin position="385"/>
        <end position="455"/>
    </location>
</feature>
<dbReference type="PANTHER" id="PTHR43343:SF3">
    <property type="entry name" value="PROTEASE DO-LIKE 8, CHLOROPLASTIC"/>
    <property type="match status" value="1"/>
</dbReference>
<evidence type="ECO:0000256" key="2">
    <source>
        <dbReference type="ARBA" id="ARBA00022801"/>
    </source>
</evidence>
<dbReference type="InterPro" id="IPR009003">
    <property type="entry name" value="Peptidase_S1_PA"/>
</dbReference>
<dbReference type="AlphaFoldDB" id="A0A7G9WGY9"/>
<keyword evidence="2" id="KW-0378">Hydrolase</keyword>
<dbReference type="InterPro" id="IPR051201">
    <property type="entry name" value="Chloro_Bact_Ser_Proteases"/>
</dbReference>
<evidence type="ECO:0000256" key="3">
    <source>
        <dbReference type="SAM" id="MobiDB-lite"/>
    </source>
</evidence>
<feature type="region of interest" description="Disordered" evidence="3">
    <location>
        <begin position="110"/>
        <end position="140"/>
    </location>
</feature>
<dbReference type="Gene3D" id="2.40.10.120">
    <property type="match status" value="1"/>
</dbReference>
<organism evidence="6 7">
    <name type="scientific">Caproicibacterium amylolyticum</name>
    <dbReference type="NCBI Taxonomy" id="2766537"/>
    <lineage>
        <taxon>Bacteria</taxon>
        <taxon>Bacillati</taxon>
        <taxon>Bacillota</taxon>
        <taxon>Clostridia</taxon>
        <taxon>Eubacteriales</taxon>
        <taxon>Oscillospiraceae</taxon>
        <taxon>Caproicibacterium</taxon>
    </lineage>
</organism>
<name>A0A7G9WGY9_9FIRM</name>
<feature type="transmembrane region" description="Helical" evidence="4">
    <location>
        <begin position="82"/>
        <end position="103"/>
    </location>
</feature>
<keyword evidence="4" id="KW-0472">Membrane</keyword>
<dbReference type="RefSeq" id="WP_212507016.1">
    <property type="nucleotide sequence ID" value="NZ_CP060696.1"/>
</dbReference>
<keyword evidence="1" id="KW-0645">Protease</keyword>
<protein>
    <submittedName>
        <fullName evidence="6">Trypsin-like peptidase domain-containing protein</fullName>
    </submittedName>
</protein>
<dbReference type="PRINTS" id="PR00834">
    <property type="entry name" value="PROTEASES2C"/>
</dbReference>
<evidence type="ECO:0000313" key="7">
    <source>
        <dbReference type="Proteomes" id="UP000516046"/>
    </source>
</evidence>
<evidence type="ECO:0000313" key="6">
    <source>
        <dbReference type="EMBL" id="QNO17951.1"/>
    </source>
</evidence>
<gene>
    <name evidence="6" type="ORF">H6X83_13735</name>
</gene>
<dbReference type="Pfam" id="PF13365">
    <property type="entry name" value="Trypsin_2"/>
    <property type="match status" value="1"/>
</dbReference>
<accession>A0A7G9WGY9</accession>
<proteinExistence type="predicted"/>
<feature type="compositionally biased region" description="Low complexity" evidence="3">
    <location>
        <begin position="114"/>
        <end position="125"/>
    </location>
</feature>
<evidence type="ECO:0000256" key="4">
    <source>
        <dbReference type="SAM" id="Phobius"/>
    </source>
</evidence>
<dbReference type="SUPFAM" id="SSF50494">
    <property type="entry name" value="Trypsin-like serine proteases"/>
    <property type="match status" value="1"/>
</dbReference>
<evidence type="ECO:0000259" key="5">
    <source>
        <dbReference type="Pfam" id="PF13180"/>
    </source>
</evidence>
<dbReference type="GO" id="GO:0006508">
    <property type="term" value="P:proteolysis"/>
    <property type="evidence" value="ECO:0007669"/>
    <property type="project" value="UniProtKB-KW"/>
</dbReference>
<feature type="compositionally biased region" description="Polar residues" evidence="3">
    <location>
        <begin position="7"/>
        <end position="17"/>
    </location>
</feature>
<evidence type="ECO:0000256" key="1">
    <source>
        <dbReference type="ARBA" id="ARBA00022670"/>
    </source>
</evidence>
<dbReference type="EMBL" id="CP060696">
    <property type="protein sequence ID" value="QNO17951.1"/>
    <property type="molecule type" value="Genomic_DNA"/>
</dbReference>
<sequence length="471" mass="49849">MEEKDPQQGSPAENPQESGAPKQPAYQPEEWYPDGSRQSGEKVPPQLQQNAQDNLPAGRPPVSYRNPAVPYRRKPLSKGIKVLIGILLALLVILVGMMIGFGIHDARQSEDFGSSESQEPSDSSETTVSRAKDVIPNNGEKTNSIITLQKKAGSTLTPETVFTKVSPSVVGVLANIPAANGKPSESQGTGIVASSDGVILTNSHVIGNTNSTTVTVILSDSKQYDARILGYDKTSDLAVLKISATGLTAAAFGEAEELKVGEQVLAIGNPDGMNYSNSLTGGYVSALNRPIAGHSDNGMTYIQTDAAINPGNSGGPLCNLYGQVVGINSCKIVTTGYEGMGFAIPMSKAVSIINQLIQKGYVQGRTRLGIICRVVPSYEAAMLQISGGVQIISIDQESSLNGSGVQKDDILYEIDGKKITALDDLTGILSKYKPGDEVPAKVYSTKKAKTLQVKIKLLEDKGETQKTVSQP</sequence>
<keyword evidence="4" id="KW-1133">Transmembrane helix</keyword>
<dbReference type="PANTHER" id="PTHR43343">
    <property type="entry name" value="PEPTIDASE S12"/>
    <property type="match status" value="1"/>
</dbReference>
<dbReference type="InterPro" id="IPR001478">
    <property type="entry name" value="PDZ"/>
</dbReference>
<dbReference type="Gene3D" id="2.30.42.10">
    <property type="match status" value="1"/>
</dbReference>
<keyword evidence="7" id="KW-1185">Reference proteome</keyword>
<dbReference type="KEGG" id="caml:H6X83_13735"/>
<dbReference type="GO" id="GO:0004252">
    <property type="term" value="F:serine-type endopeptidase activity"/>
    <property type="evidence" value="ECO:0007669"/>
    <property type="project" value="InterPro"/>
</dbReference>
<dbReference type="InterPro" id="IPR001940">
    <property type="entry name" value="Peptidase_S1C"/>
</dbReference>
<reference evidence="6 7" key="1">
    <citation type="submission" date="2020-08" db="EMBL/GenBank/DDBJ databases">
        <authorList>
            <person name="Ren C."/>
            <person name="Gu Y."/>
            <person name="Xu Y."/>
        </authorList>
    </citation>
    <scope>NUCLEOTIDE SEQUENCE [LARGE SCALE GENOMIC DNA]</scope>
    <source>
        <strain evidence="6 7">LBM18003</strain>
    </source>
</reference>
<dbReference type="InterPro" id="IPR036034">
    <property type="entry name" value="PDZ_sf"/>
</dbReference>
<dbReference type="SUPFAM" id="SSF50156">
    <property type="entry name" value="PDZ domain-like"/>
    <property type="match status" value="1"/>
</dbReference>
<dbReference type="Pfam" id="PF13180">
    <property type="entry name" value="PDZ_2"/>
    <property type="match status" value="1"/>
</dbReference>
<keyword evidence="4" id="KW-0812">Transmembrane</keyword>